<evidence type="ECO:0000259" key="1">
    <source>
        <dbReference type="Pfam" id="PF13581"/>
    </source>
</evidence>
<protein>
    <submittedName>
        <fullName evidence="2">ATP-binding protein</fullName>
    </submittedName>
</protein>
<dbReference type="CDD" id="cd16936">
    <property type="entry name" value="HATPase_RsbW-like"/>
    <property type="match status" value="1"/>
</dbReference>
<gene>
    <name evidence="2" type="ORF">KRR39_08850</name>
</gene>
<keyword evidence="2" id="KW-0067">ATP-binding</keyword>
<organism evidence="2 3">
    <name type="scientific">Nocardioides panacis</name>
    <dbReference type="NCBI Taxonomy" id="2849501"/>
    <lineage>
        <taxon>Bacteria</taxon>
        <taxon>Bacillati</taxon>
        <taxon>Actinomycetota</taxon>
        <taxon>Actinomycetes</taxon>
        <taxon>Propionibacteriales</taxon>
        <taxon>Nocardioidaceae</taxon>
        <taxon>Nocardioides</taxon>
    </lineage>
</organism>
<dbReference type="KEGG" id="nps:KRR39_08850"/>
<keyword evidence="3" id="KW-1185">Reference proteome</keyword>
<evidence type="ECO:0000313" key="2">
    <source>
        <dbReference type="EMBL" id="QWZ09819.1"/>
    </source>
</evidence>
<feature type="domain" description="Histidine kinase/HSP90-like ATPase" evidence="1">
    <location>
        <begin position="12"/>
        <end position="121"/>
    </location>
</feature>
<dbReference type="PANTHER" id="PTHR35526">
    <property type="entry name" value="ANTI-SIGMA-F FACTOR RSBW-RELATED"/>
    <property type="match status" value="1"/>
</dbReference>
<keyword evidence="2" id="KW-0547">Nucleotide-binding</keyword>
<accession>A0A975T2R5</accession>
<dbReference type="PANTHER" id="PTHR35526:SF3">
    <property type="entry name" value="ANTI-SIGMA-F FACTOR RSBW"/>
    <property type="match status" value="1"/>
</dbReference>
<dbReference type="GO" id="GO:0005524">
    <property type="term" value="F:ATP binding"/>
    <property type="evidence" value="ECO:0007669"/>
    <property type="project" value="UniProtKB-KW"/>
</dbReference>
<dbReference type="EMBL" id="CP077062">
    <property type="protein sequence ID" value="QWZ09819.1"/>
    <property type="molecule type" value="Genomic_DNA"/>
</dbReference>
<dbReference type="RefSeq" id="WP_216941665.1">
    <property type="nucleotide sequence ID" value="NZ_CP077062.1"/>
</dbReference>
<dbReference type="AlphaFoldDB" id="A0A975T2R5"/>
<dbReference type="Proteomes" id="UP000683575">
    <property type="component" value="Chromosome"/>
</dbReference>
<name>A0A975T2R5_9ACTN</name>
<dbReference type="InterPro" id="IPR050267">
    <property type="entry name" value="Anti-sigma-factor_SerPK"/>
</dbReference>
<evidence type="ECO:0000313" key="3">
    <source>
        <dbReference type="Proteomes" id="UP000683575"/>
    </source>
</evidence>
<dbReference type="Pfam" id="PF13581">
    <property type="entry name" value="HATPase_c_2"/>
    <property type="match status" value="1"/>
</dbReference>
<proteinExistence type="predicted"/>
<sequence>MTSDRSGTRTWTADVSHIAEARRFVAGHLAANGRGDLAPDARLIVSELATNALMHAGTPFTVTLDVGDDAVLLRVTDGSAQLPVVGEPGLDQSGGRGLGIVAALAGAWGVTSEPGGGKSVWASIPTGGAGGPA</sequence>
<dbReference type="InterPro" id="IPR003594">
    <property type="entry name" value="HATPase_dom"/>
</dbReference>
<reference evidence="2" key="1">
    <citation type="submission" date="2021-06" db="EMBL/GenBank/DDBJ databases">
        <title>Complete genome sequence of Nocardioides sp. G188.</title>
        <authorList>
            <person name="Im W.-T."/>
        </authorList>
    </citation>
    <scope>NUCLEOTIDE SEQUENCE</scope>
    <source>
        <strain evidence="2">G188</strain>
    </source>
</reference>